<sequence length="123" mass="13462">MEATIAERTSIAVQPASVADSRPPSRPGSRPSTSLQTEKHLVVGLRLEGMQKMGYVYAKADVDPNSNNRMWHDVSVVGLRDDIPVPFVVFPQRNSKMGSRVGVVRKDSLINGIKPNGVAHWPC</sequence>
<dbReference type="OrthoDB" id="5356769at2759"/>
<evidence type="ECO:0000313" key="2">
    <source>
        <dbReference type="EMBL" id="KAF2750806.1"/>
    </source>
</evidence>
<name>A0A6A6VLY2_9PLEO</name>
<organism evidence="2 3">
    <name type="scientific">Sporormia fimetaria CBS 119925</name>
    <dbReference type="NCBI Taxonomy" id="1340428"/>
    <lineage>
        <taxon>Eukaryota</taxon>
        <taxon>Fungi</taxon>
        <taxon>Dikarya</taxon>
        <taxon>Ascomycota</taxon>
        <taxon>Pezizomycotina</taxon>
        <taxon>Dothideomycetes</taxon>
        <taxon>Pleosporomycetidae</taxon>
        <taxon>Pleosporales</taxon>
        <taxon>Sporormiaceae</taxon>
        <taxon>Sporormia</taxon>
    </lineage>
</organism>
<protein>
    <submittedName>
        <fullName evidence="2">Uncharacterized protein</fullName>
    </submittedName>
</protein>
<evidence type="ECO:0000256" key="1">
    <source>
        <dbReference type="SAM" id="MobiDB-lite"/>
    </source>
</evidence>
<keyword evidence="3" id="KW-1185">Reference proteome</keyword>
<dbReference type="Proteomes" id="UP000799440">
    <property type="component" value="Unassembled WGS sequence"/>
</dbReference>
<reference evidence="2" key="1">
    <citation type="journal article" date="2020" name="Stud. Mycol.">
        <title>101 Dothideomycetes genomes: a test case for predicting lifestyles and emergence of pathogens.</title>
        <authorList>
            <person name="Haridas S."/>
            <person name="Albert R."/>
            <person name="Binder M."/>
            <person name="Bloem J."/>
            <person name="Labutti K."/>
            <person name="Salamov A."/>
            <person name="Andreopoulos B."/>
            <person name="Baker S."/>
            <person name="Barry K."/>
            <person name="Bills G."/>
            <person name="Bluhm B."/>
            <person name="Cannon C."/>
            <person name="Castanera R."/>
            <person name="Culley D."/>
            <person name="Daum C."/>
            <person name="Ezra D."/>
            <person name="Gonzalez J."/>
            <person name="Henrissat B."/>
            <person name="Kuo A."/>
            <person name="Liang C."/>
            <person name="Lipzen A."/>
            <person name="Lutzoni F."/>
            <person name="Magnuson J."/>
            <person name="Mondo S."/>
            <person name="Nolan M."/>
            <person name="Ohm R."/>
            <person name="Pangilinan J."/>
            <person name="Park H.-J."/>
            <person name="Ramirez L."/>
            <person name="Alfaro M."/>
            <person name="Sun H."/>
            <person name="Tritt A."/>
            <person name="Yoshinaga Y."/>
            <person name="Zwiers L.-H."/>
            <person name="Turgeon B."/>
            <person name="Goodwin S."/>
            <person name="Spatafora J."/>
            <person name="Crous P."/>
            <person name="Grigoriev I."/>
        </authorList>
    </citation>
    <scope>NUCLEOTIDE SEQUENCE</scope>
    <source>
        <strain evidence="2">CBS 119925</strain>
    </source>
</reference>
<evidence type="ECO:0000313" key="3">
    <source>
        <dbReference type="Proteomes" id="UP000799440"/>
    </source>
</evidence>
<proteinExistence type="predicted"/>
<dbReference type="AlphaFoldDB" id="A0A6A6VLY2"/>
<accession>A0A6A6VLY2</accession>
<dbReference type="EMBL" id="MU006563">
    <property type="protein sequence ID" value="KAF2750806.1"/>
    <property type="molecule type" value="Genomic_DNA"/>
</dbReference>
<gene>
    <name evidence="2" type="ORF">M011DRAFT_464615</name>
</gene>
<feature type="region of interest" description="Disordered" evidence="1">
    <location>
        <begin position="1"/>
        <end position="37"/>
    </location>
</feature>